<proteinExistence type="predicted"/>
<accession>A0A147F4M4</accession>
<dbReference type="PATRIC" id="fig|2033.7.peg.3651"/>
<dbReference type="AlphaFoldDB" id="A0A147F4M4"/>
<reference evidence="1 2" key="1">
    <citation type="journal article" date="2016" name="Front. Microbiol.">
        <title>Genomic Resource of Rice Seed Associated Bacteria.</title>
        <authorList>
            <person name="Midha S."/>
            <person name="Bansal K."/>
            <person name="Sharma S."/>
            <person name="Kumar N."/>
            <person name="Patil P.P."/>
            <person name="Chaudhry V."/>
            <person name="Patil P.B."/>
        </authorList>
    </citation>
    <scope>NUCLEOTIDE SEQUENCE [LARGE SCALE GENOMIC DNA]</scope>
    <source>
        <strain evidence="1 2">RSA3</strain>
    </source>
</reference>
<dbReference type="RefSeq" id="WP_058614757.1">
    <property type="nucleotide sequence ID" value="NZ_LDRV01000093.1"/>
</dbReference>
<evidence type="ECO:0000313" key="2">
    <source>
        <dbReference type="Proteomes" id="UP000072189"/>
    </source>
</evidence>
<name>A0A147F4M4_MICTE</name>
<protein>
    <submittedName>
        <fullName evidence="1">Uncharacterized protein</fullName>
    </submittedName>
</protein>
<evidence type="ECO:0000313" key="1">
    <source>
        <dbReference type="EMBL" id="KTS09028.1"/>
    </source>
</evidence>
<dbReference type="Proteomes" id="UP000072189">
    <property type="component" value="Unassembled WGS sequence"/>
</dbReference>
<organism evidence="1 2">
    <name type="scientific">Microbacterium testaceum</name>
    <name type="common">Aureobacterium testaceum</name>
    <name type="synonym">Brevibacterium testaceum</name>
    <dbReference type="NCBI Taxonomy" id="2033"/>
    <lineage>
        <taxon>Bacteria</taxon>
        <taxon>Bacillati</taxon>
        <taxon>Actinomycetota</taxon>
        <taxon>Actinomycetes</taxon>
        <taxon>Micrococcales</taxon>
        <taxon>Microbacteriaceae</taxon>
        <taxon>Microbacterium</taxon>
    </lineage>
</organism>
<comment type="caution">
    <text evidence="1">The sequence shown here is derived from an EMBL/GenBank/DDBJ whole genome shotgun (WGS) entry which is preliminary data.</text>
</comment>
<dbReference type="EMBL" id="LDRV01000093">
    <property type="protein sequence ID" value="KTS09028.1"/>
    <property type="molecule type" value="Genomic_DNA"/>
</dbReference>
<sequence>MALEKVTFRLSDFGGRARPELNLRVLFIPSGAAVGGSTLFFSAPVVVDQFDANGQGEVELESTDSLWHITGNDVWYDVRVERFAGTYTTAFGGQAIADYRPWDFPGWELRVPKGGGDLSALVRAPTNPAQVFVGPGRSPGSNEDEPLQVLLPSTYTGWYRTNTLPIPGIKSYFEWGD</sequence>
<gene>
    <name evidence="1" type="ORF">RSA3_14080</name>
</gene>